<name>A0A174WBT9_PARDI</name>
<dbReference type="AlphaFoldDB" id="A0A174WBT9"/>
<accession>A0A174WBT9</accession>
<proteinExistence type="predicted"/>
<evidence type="ECO:0000313" key="1">
    <source>
        <dbReference type="EMBL" id="TWV64289.1"/>
    </source>
</evidence>
<organism evidence="1 2">
    <name type="scientific">Parabacteroides distasonis</name>
    <dbReference type="NCBI Taxonomy" id="823"/>
    <lineage>
        <taxon>Bacteria</taxon>
        <taxon>Pseudomonadati</taxon>
        <taxon>Bacteroidota</taxon>
        <taxon>Bacteroidia</taxon>
        <taxon>Bacteroidales</taxon>
        <taxon>Tannerellaceae</taxon>
        <taxon>Parabacteroides</taxon>
    </lineage>
</organism>
<protein>
    <submittedName>
        <fullName evidence="1">Uncharacterized protein</fullName>
    </submittedName>
</protein>
<comment type="caution">
    <text evidence="1">The sequence shown here is derived from an EMBL/GenBank/DDBJ whole genome shotgun (WGS) entry which is preliminary data.</text>
</comment>
<dbReference type="Proteomes" id="UP000315827">
    <property type="component" value="Unassembled WGS sequence"/>
</dbReference>
<sequence length="91" mass="10310">MTHASTLITPTAKGCLLGDQAAACFFHLASGESRSRNYRFARGNEYGYYYEPRIRKWITFDNRMGTFYVEICDTDREAEQLLTDGNGLLAA</sequence>
<gene>
    <name evidence="1" type="ORF">FSA05_01330</name>
</gene>
<evidence type="ECO:0000313" key="2">
    <source>
        <dbReference type="Proteomes" id="UP000315827"/>
    </source>
</evidence>
<reference evidence="1 2" key="1">
    <citation type="submission" date="2019-07" db="EMBL/GenBank/DDBJ databases">
        <title>Genome sequencing of Parabacteroides distasonis iSURF_7.</title>
        <authorList>
            <person name="Degefu H.N."/>
            <person name="Ruoff K.L."/>
            <person name="Price C.E."/>
            <person name="Valls R.A."/>
            <person name="O'Toole G.A."/>
        </authorList>
    </citation>
    <scope>NUCLEOTIDE SEQUENCE [LARGE SCALE GENOMIC DNA]</scope>
    <source>
        <strain evidence="1 2">CFPLTA003_1B</strain>
    </source>
</reference>
<dbReference type="RefSeq" id="WP_057327319.1">
    <property type="nucleotide sequence ID" value="NZ_JADMVU010000021.1"/>
</dbReference>
<dbReference type="EMBL" id="VOHW01000001">
    <property type="protein sequence ID" value="TWV64289.1"/>
    <property type="molecule type" value="Genomic_DNA"/>
</dbReference>